<dbReference type="AlphaFoldDB" id="A0A1H7SJ29"/>
<dbReference type="RefSeq" id="WP_072753786.1">
    <property type="nucleotide sequence ID" value="NZ_FOAW01000013.1"/>
</dbReference>
<reference evidence="2" key="1">
    <citation type="submission" date="2016-10" db="EMBL/GenBank/DDBJ databases">
        <authorList>
            <person name="Varghese N."/>
            <person name="Submissions S."/>
        </authorList>
    </citation>
    <scope>NUCLEOTIDE SEQUENCE [LARGE SCALE GENOMIC DNA]</scope>
    <source>
        <strain evidence="2">DSM 44675</strain>
    </source>
</reference>
<gene>
    <name evidence="1" type="ORF">SAMN05444583_113111</name>
</gene>
<evidence type="ECO:0000313" key="2">
    <source>
        <dbReference type="Proteomes" id="UP000198677"/>
    </source>
</evidence>
<evidence type="ECO:0000313" key="1">
    <source>
        <dbReference type="EMBL" id="SEL72515.1"/>
    </source>
</evidence>
<dbReference type="EMBL" id="FOAW01000013">
    <property type="protein sequence ID" value="SEL72515.1"/>
    <property type="molecule type" value="Genomic_DNA"/>
</dbReference>
<dbReference type="Proteomes" id="UP000198677">
    <property type="component" value="Unassembled WGS sequence"/>
</dbReference>
<keyword evidence="2" id="KW-1185">Reference proteome</keyword>
<dbReference type="OrthoDB" id="4465019at2"/>
<accession>A0A1H7SJ29</accession>
<protein>
    <submittedName>
        <fullName evidence="1">Uncharacterized protein</fullName>
    </submittedName>
</protein>
<organism evidence="1 2">
    <name type="scientific">Rhodococcus maanshanensis</name>
    <dbReference type="NCBI Taxonomy" id="183556"/>
    <lineage>
        <taxon>Bacteria</taxon>
        <taxon>Bacillati</taxon>
        <taxon>Actinomycetota</taxon>
        <taxon>Actinomycetes</taxon>
        <taxon>Mycobacteriales</taxon>
        <taxon>Nocardiaceae</taxon>
        <taxon>Rhodococcus</taxon>
    </lineage>
</organism>
<sequence>MNAGDWTDDYQPCPEDGPFTLIVGGEVFTVELRSRTEYDYTWESGPNDGYGFSSTMYIAGDPAAEPPLLTIQQHRESIRGFVGSIDPETGYLD</sequence>
<name>A0A1H7SJ29_9NOCA</name>
<proteinExistence type="predicted"/>